<keyword evidence="8" id="KW-0904">Protein phosphatase</keyword>
<dbReference type="Gene3D" id="3.90.190.10">
    <property type="entry name" value="Protein tyrosine phosphatase superfamily"/>
    <property type="match status" value="2"/>
</dbReference>
<feature type="domain" description="Fibronectin type-III" evidence="20">
    <location>
        <begin position="643"/>
        <end position="745"/>
    </location>
</feature>
<evidence type="ECO:0000313" key="21">
    <source>
        <dbReference type="WBParaSite" id="SSTP_0000827400.1"/>
    </source>
</evidence>
<evidence type="ECO:0000256" key="8">
    <source>
        <dbReference type="ARBA" id="ARBA00022912"/>
    </source>
</evidence>
<feature type="domain" description="Ig-like" evidence="19">
    <location>
        <begin position="240"/>
        <end position="325"/>
    </location>
</feature>
<comment type="catalytic activity">
    <reaction evidence="15">
        <text>O-phospho-L-tyrosyl-[protein] + H2O = L-tyrosyl-[protein] + phosphate</text>
        <dbReference type="Rhea" id="RHEA:10684"/>
        <dbReference type="Rhea" id="RHEA-COMP:10136"/>
        <dbReference type="Rhea" id="RHEA-COMP:20101"/>
        <dbReference type="ChEBI" id="CHEBI:15377"/>
        <dbReference type="ChEBI" id="CHEBI:43474"/>
        <dbReference type="ChEBI" id="CHEBI:46858"/>
        <dbReference type="ChEBI" id="CHEBI:61978"/>
        <dbReference type="EC" id="3.1.3.48"/>
    </reaction>
</comment>
<dbReference type="InterPro" id="IPR036116">
    <property type="entry name" value="FN3_sf"/>
</dbReference>
<evidence type="ECO:0000256" key="6">
    <source>
        <dbReference type="ARBA" id="ARBA00022737"/>
    </source>
</evidence>
<dbReference type="GO" id="GO:0004725">
    <property type="term" value="F:protein tyrosine phosphatase activity"/>
    <property type="evidence" value="ECO:0007669"/>
    <property type="project" value="UniProtKB-EC"/>
</dbReference>
<evidence type="ECO:0000256" key="5">
    <source>
        <dbReference type="ARBA" id="ARBA00022729"/>
    </source>
</evidence>
<name>A0A913I0J4_STRER</name>
<dbReference type="InterPro" id="IPR003598">
    <property type="entry name" value="Ig_sub2"/>
</dbReference>
<dbReference type="PROSITE" id="PS50056">
    <property type="entry name" value="TYR_PHOSPHATASE_2"/>
    <property type="match status" value="2"/>
</dbReference>
<dbReference type="Pfam" id="PF07679">
    <property type="entry name" value="I-set"/>
    <property type="match status" value="1"/>
</dbReference>
<keyword evidence="9 16" id="KW-1133">Transmembrane helix</keyword>
<feature type="domain" description="Fibronectin type-III" evidence="20">
    <location>
        <begin position="748"/>
        <end position="845"/>
    </location>
</feature>
<dbReference type="FunFam" id="2.60.40.10:FF:000032">
    <property type="entry name" value="palladin isoform X1"/>
    <property type="match status" value="1"/>
</dbReference>
<evidence type="ECO:0000256" key="4">
    <source>
        <dbReference type="ARBA" id="ARBA00022692"/>
    </source>
</evidence>
<dbReference type="SMART" id="SM00060">
    <property type="entry name" value="FN3"/>
    <property type="match status" value="8"/>
</dbReference>
<keyword evidence="13" id="KW-0325">Glycoprotein</keyword>
<dbReference type="Pfam" id="PF13927">
    <property type="entry name" value="Ig_3"/>
    <property type="match status" value="1"/>
</dbReference>
<dbReference type="InterPro" id="IPR000242">
    <property type="entry name" value="PTP_cat"/>
</dbReference>
<feature type="domain" description="Tyrosine specific protein phosphatases" evidence="18">
    <location>
        <begin position="1718"/>
        <end position="1789"/>
    </location>
</feature>
<feature type="domain" description="Fibronectin type-III" evidence="20">
    <location>
        <begin position="846"/>
        <end position="936"/>
    </location>
</feature>
<dbReference type="EC" id="3.1.3.48" evidence="3"/>
<feature type="domain" description="Fibronectin type-III" evidence="20">
    <location>
        <begin position="1047"/>
        <end position="1150"/>
    </location>
</feature>
<keyword evidence="6" id="KW-0677">Repeat</keyword>
<evidence type="ECO:0000256" key="7">
    <source>
        <dbReference type="ARBA" id="ARBA00022801"/>
    </source>
</evidence>
<keyword evidence="5" id="KW-0732">Signal</keyword>
<keyword evidence="12" id="KW-0675">Receptor</keyword>
<evidence type="ECO:0000259" key="18">
    <source>
        <dbReference type="PROSITE" id="PS50056"/>
    </source>
</evidence>
<evidence type="ECO:0000256" key="15">
    <source>
        <dbReference type="ARBA" id="ARBA00051722"/>
    </source>
</evidence>
<dbReference type="SMART" id="SM00408">
    <property type="entry name" value="IGc2"/>
    <property type="match status" value="3"/>
</dbReference>
<evidence type="ECO:0000256" key="10">
    <source>
        <dbReference type="ARBA" id="ARBA00023136"/>
    </source>
</evidence>
<feature type="domain" description="Ig-like" evidence="19">
    <location>
        <begin position="108"/>
        <end position="199"/>
    </location>
</feature>
<comment type="subcellular location">
    <subcellularLocation>
        <location evidence="1">Membrane</location>
        <topology evidence="1">Single-pass membrane protein</topology>
    </subcellularLocation>
</comment>
<organism evidence="21">
    <name type="scientific">Strongyloides stercoralis</name>
    <name type="common">Threadworm</name>
    <dbReference type="NCBI Taxonomy" id="6248"/>
    <lineage>
        <taxon>Eukaryota</taxon>
        <taxon>Metazoa</taxon>
        <taxon>Ecdysozoa</taxon>
        <taxon>Nematoda</taxon>
        <taxon>Chromadorea</taxon>
        <taxon>Rhabditida</taxon>
        <taxon>Tylenchina</taxon>
        <taxon>Panagrolaimomorpha</taxon>
        <taxon>Strongyloidoidea</taxon>
        <taxon>Strongyloididae</taxon>
        <taxon>Strongyloides</taxon>
    </lineage>
</organism>
<dbReference type="InterPro" id="IPR036179">
    <property type="entry name" value="Ig-like_dom_sf"/>
</dbReference>
<dbReference type="InterPro" id="IPR029021">
    <property type="entry name" value="Prot-tyrosine_phosphatase-like"/>
</dbReference>
<dbReference type="GO" id="GO:0016020">
    <property type="term" value="C:membrane"/>
    <property type="evidence" value="ECO:0007669"/>
    <property type="project" value="UniProtKB-SubCell"/>
</dbReference>
<accession>A0A913I0J4</accession>
<dbReference type="InterPro" id="IPR003595">
    <property type="entry name" value="Tyr_Pase_cat"/>
</dbReference>
<dbReference type="SMART" id="SM00194">
    <property type="entry name" value="PTPc"/>
    <property type="match status" value="2"/>
</dbReference>
<dbReference type="CDD" id="cd00063">
    <property type="entry name" value="FN3"/>
    <property type="match status" value="6"/>
</dbReference>
<dbReference type="PROSITE" id="PS50835">
    <property type="entry name" value="IG_LIKE"/>
    <property type="match status" value="3"/>
</dbReference>
<keyword evidence="14" id="KW-0393">Immunoglobulin domain</keyword>
<evidence type="ECO:0000256" key="9">
    <source>
        <dbReference type="ARBA" id="ARBA00022989"/>
    </source>
</evidence>
<dbReference type="SUPFAM" id="SSF48726">
    <property type="entry name" value="Immunoglobulin"/>
    <property type="match status" value="3"/>
</dbReference>
<feature type="domain" description="Tyrosine specific protein phosphatases" evidence="18">
    <location>
        <begin position="2004"/>
        <end position="2080"/>
    </location>
</feature>
<dbReference type="InterPro" id="IPR003599">
    <property type="entry name" value="Ig_sub"/>
</dbReference>
<dbReference type="InterPro" id="IPR007110">
    <property type="entry name" value="Ig-like_dom"/>
</dbReference>
<dbReference type="InterPro" id="IPR000387">
    <property type="entry name" value="Tyr_Pase_dom"/>
</dbReference>
<dbReference type="InterPro" id="IPR013783">
    <property type="entry name" value="Ig-like_fold"/>
</dbReference>
<reference evidence="21" key="1">
    <citation type="submission" date="2022-10" db="UniProtKB">
        <authorList>
            <consortium name="WormBaseParasite"/>
        </authorList>
    </citation>
    <scope>IDENTIFICATION</scope>
</reference>
<proteinExistence type="inferred from homology"/>
<evidence type="ECO:0000256" key="1">
    <source>
        <dbReference type="ARBA" id="ARBA00004167"/>
    </source>
</evidence>
<evidence type="ECO:0000256" key="11">
    <source>
        <dbReference type="ARBA" id="ARBA00023157"/>
    </source>
</evidence>
<dbReference type="PRINTS" id="PR00700">
    <property type="entry name" value="PRTYPHPHTASE"/>
</dbReference>
<keyword evidence="11" id="KW-1015">Disulfide bond</keyword>
<feature type="domain" description="Tyrosine-protein phosphatase" evidence="17">
    <location>
        <begin position="1830"/>
        <end position="2089"/>
    </location>
</feature>
<feature type="domain" description="Fibronectin type-III" evidence="20">
    <location>
        <begin position="941"/>
        <end position="1045"/>
    </location>
</feature>
<feature type="transmembrane region" description="Helical" evidence="16">
    <location>
        <begin position="1367"/>
        <end position="1391"/>
    </location>
</feature>
<evidence type="ECO:0000259" key="19">
    <source>
        <dbReference type="PROSITE" id="PS50835"/>
    </source>
</evidence>
<feature type="domain" description="Tyrosine-protein phosphatase" evidence="17">
    <location>
        <begin position="1543"/>
        <end position="1798"/>
    </location>
</feature>
<dbReference type="Pfam" id="PF00102">
    <property type="entry name" value="Y_phosphatase"/>
    <property type="match status" value="2"/>
</dbReference>
<evidence type="ECO:0000256" key="2">
    <source>
        <dbReference type="ARBA" id="ARBA00010504"/>
    </source>
</evidence>
<keyword evidence="10 16" id="KW-0472">Membrane</keyword>
<dbReference type="PROSITE" id="PS50853">
    <property type="entry name" value="FN3"/>
    <property type="match status" value="8"/>
</dbReference>
<dbReference type="WBParaSite" id="SSTP_0000827400.1">
    <property type="protein sequence ID" value="SSTP_0000827400.1"/>
    <property type="gene ID" value="SSTP_0000827400"/>
</dbReference>
<comment type="similarity">
    <text evidence="2">Belongs to the protein-tyrosine phosphatase family. Receptor class 2A subfamily.</text>
</comment>
<dbReference type="SMART" id="SM00409">
    <property type="entry name" value="IG"/>
    <property type="match status" value="3"/>
</dbReference>
<dbReference type="SUPFAM" id="SSF52799">
    <property type="entry name" value="(Phosphotyrosine protein) phosphatases II"/>
    <property type="match status" value="2"/>
</dbReference>
<evidence type="ECO:0000259" key="17">
    <source>
        <dbReference type="PROSITE" id="PS50055"/>
    </source>
</evidence>
<dbReference type="SMART" id="SM00404">
    <property type="entry name" value="PTPc_motif"/>
    <property type="match status" value="2"/>
</dbReference>
<dbReference type="FunFam" id="2.60.40.10:FF:000036">
    <property type="entry name" value="receptor-type tyrosine-protein phosphatase delta isoform X1"/>
    <property type="match status" value="1"/>
</dbReference>
<feature type="domain" description="Fibronectin type-III" evidence="20">
    <location>
        <begin position="432"/>
        <end position="528"/>
    </location>
</feature>
<dbReference type="InterPro" id="IPR050713">
    <property type="entry name" value="RTP_Phos/Ushers"/>
</dbReference>
<feature type="domain" description="Ig-like" evidence="19">
    <location>
        <begin position="6"/>
        <end position="96"/>
    </location>
</feature>
<keyword evidence="7" id="KW-0378">Hydrolase</keyword>
<dbReference type="FunFam" id="3.90.190.10:FF:000088">
    <property type="entry name" value="Receptor protein-tyrosine phosphatase LAR"/>
    <property type="match status" value="1"/>
</dbReference>
<protein>
    <recommendedName>
        <fullName evidence="3">protein-tyrosine-phosphatase</fullName>
        <ecNumber evidence="3">3.1.3.48</ecNumber>
    </recommendedName>
</protein>
<dbReference type="GO" id="GO:0045202">
    <property type="term" value="C:synapse"/>
    <property type="evidence" value="ECO:0007669"/>
    <property type="project" value="UniProtKB-ARBA"/>
</dbReference>
<dbReference type="Gene3D" id="2.60.40.10">
    <property type="entry name" value="Immunoglobulins"/>
    <property type="match status" value="10"/>
</dbReference>
<feature type="domain" description="Fibronectin type-III" evidence="20">
    <location>
        <begin position="332"/>
        <end position="427"/>
    </location>
</feature>
<dbReference type="FunFam" id="2.60.40.10:FF:000010">
    <property type="entry name" value="receptor-type tyrosine-protein phosphatase delta isoform X1"/>
    <property type="match status" value="1"/>
</dbReference>
<dbReference type="FunFam" id="3.90.190.10:FF:000102">
    <property type="entry name" value="Receptor-type tyrosine-protein phosphatase"/>
    <property type="match status" value="1"/>
</dbReference>
<evidence type="ECO:0000256" key="16">
    <source>
        <dbReference type="SAM" id="Phobius"/>
    </source>
</evidence>
<dbReference type="PANTHER" id="PTHR46957">
    <property type="entry name" value="CYTOKINE RECEPTOR"/>
    <property type="match status" value="1"/>
</dbReference>
<evidence type="ECO:0000256" key="13">
    <source>
        <dbReference type="ARBA" id="ARBA00023180"/>
    </source>
</evidence>
<dbReference type="InterPro" id="IPR013098">
    <property type="entry name" value="Ig_I-set"/>
</dbReference>
<evidence type="ECO:0000256" key="12">
    <source>
        <dbReference type="ARBA" id="ARBA00023170"/>
    </source>
</evidence>
<evidence type="ECO:0000256" key="14">
    <source>
        <dbReference type="ARBA" id="ARBA00023319"/>
    </source>
</evidence>
<keyword evidence="4 16" id="KW-0812">Transmembrane</keyword>
<dbReference type="PANTHER" id="PTHR46957:SF3">
    <property type="entry name" value="CYTOKINE RECEPTOR"/>
    <property type="match status" value="1"/>
</dbReference>
<evidence type="ECO:0000259" key="20">
    <source>
        <dbReference type="PROSITE" id="PS50853"/>
    </source>
</evidence>
<dbReference type="InterPro" id="IPR003961">
    <property type="entry name" value="FN3_dom"/>
</dbReference>
<dbReference type="Pfam" id="PF00041">
    <property type="entry name" value="fn3"/>
    <property type="match status" value="6"/>
</dbReference>
<evidence type="ECO:0000256" key="3">
    <source>
        <dbReference type="ARBA" id="ARBA00013064"/>
    </source>
</evidence>
<sequence length="2099" mass="238786">MINDAPKFIVKPDSSTVIENTKISFFCRADGNPLPSIIWRLNGESVNNPRVIVKTLQNGFSTLRIDPVLISDKNTSISCIADNGVRQPIKTTALLTVLPNNVIPYGFPKVESHPILKSVEQGKTAHVSCRVTGEPRPKILWLRDMIPIDIKTNNRYSVSTLGNPGALMIQQAREEDQGKYECVARNGHGVVQSKSAQLYVKVPNKVFHEAQKLAMDYKRWEAGNDTINFETSQDVRRVPPYFSYKLEKVYKVLKGGNVNLTCVAVGYPMPRVFWKRQSDEVLLNDPSTAPIGKNVLKLTVVEETANFTCIAVSKLGNIEASTTVVVKPLPETPKDLRVLSINSTYIILQWEKVMSEYDHVITHYVIRYRQKYSTEKNFYEKVVGNNETNTMIRNLIPFTQYEFMIASGSLLGIGKFSYPLEVQTDEDIPSTSPTNIHVKTISRTSLLVQWDSPITPNGKIIENKIYYTNNKNNKNVTKWDFIISSDSKNTITLDNLIPEDTYYLSIQSKTIKGYGPPSEIVSVVTKQGIPGEPINLQGKGIDSNKIQLTWEKPAQFFNIKGYVLHYNMTPDDINEIQLHEHSTKYVIDNLKENTYYSFKIAAKSSRGMGNFGNMITVKTLNKEEFFDGYVYTGRNDVYKVPPEPEDVKVEVINATTVHITWKEPSSYSGVILGYNVYKEKLFNGEPVDNKLHKAISVYPKEQLSAIITDLEPNTEYLFRVNAENKFGDGEHSNPVRIMMNGLPPSAPIIQSLSLINEKPPLTARIEWLPPKETYGKSITKYYLWYRPDIHTELSRIDVSGDERSIEIRDLIMFREYTFILAAATVDGVGANTTESLSTPAGIPSSPPLNVRYDIVRGKIIFAWDPPPLDQQNGNITYYKASLTSDSKRPLVKNVTEGTSIALAMPVKTTSTFKVAAATMSGLGPESPGLIIYPDASATVNAPTNVKVQATSNSSVVVLWDYDDKNFDSGVDGFVIKYIHEPSLRGPHHDVERWRSISIMDSKARSFEVGQLTAHKPYAFCVLTVKQSRQGPCSDPPVTIEQLKPLFIPSNLRIEYKTSNSVSLRWDYFGPNDVDFYVNRTSRKSYLDHNLKPQEMVSPGIRKILKGNDRSLLWDNLRPHMEHTFKVGVIHKDIYYWPREIIVQTDNTGPPFVDKPEFVESKSPTTMNVRLKCASEEYGPISHYWIIVVPSNYSQDNVNNLDSQTLKYHSETLKGQLSRDGYNSQTTSNVIKKVRRQSKPKDSIISITDNQKFLKRVTRYSGGALPTVPYVTAGISAQRMQIMQKEHELFTIGDGKIYEGFENFPLHPSSKYKLMMRSFAKEIEGKKAFSQRAPMNQPRAKKYADSMLTNEFSTSSSLLDRSSRHSSLWLLGPLIAMIIICIILGMLVIWWWKFSKKNVAHCGNRHGSITKVALTDSGKGVIPNEASKLLLGTDPYGRPIINAYDVPPNHNPQCNMGVMESSLIDVNSSSQQCDNINVGYKMSNGHVPTMYGSHDNYQDLPMPMPLLSDSANVIGRHNISRAPIPISELASQIDRLKLNGNQLFTQEYESIENTCDFTWEHSNMPYNKNKNRYANVVAYDHSRVILSTINGIPGSDYINANYIDGYDKPKAYIATQGPLPETFNDFWRMVWEEKSMTIVMLTKLEEMNRIKCDQYWPSRGSQIYGSIRVTILDTLELAHYIIRTFRIEHLIEKEIRDIRQMQYTSWPDHGVPDHTTPFLMFLKRVKTLNHPDAGPIISHCSAGIGRTGAFIVIDCMLERLRYDNTVDIYECVCNLRSQRCYMVQTDDQYIFIHDAVLDAVQSGSTEVPASKLFPHIQVLMQLHPLDQVSGMELEFRTLSSLRITNSKFDIATLPVNRSKNRNSIVIPYDSTRVILKMISGIEGSDYINANWIDGYRQRKAYIATQSPLQHTTNEFWRMLWETESSVIVMLTKLKELRVEKSYEYWPSEKSYQYGFLVVEPIAEYNMQYYILREFKMNDTQSGNYKTIRHFQYMDWPEHGVPESAEMFLEFVQQIHNTCSQFGIDGPITVHDHLGSGRAGVFIAVSIIIDRMKLEHVVDVFTTVKLLRIDRPMMVQEKEEYNFCYQAAFEFLQTFENPYLI</sequence>
<dbReference type="PROSITE" id="PS50055">
    <property type="entry name" value="TYR_PHOSPHATASE_PTP"/>
    <property type="match status" value="2"/>
</dbReference>
<feature type="domain" description="Fibronectin type-III" evidence="20">
    <location>
        <begin position="532"/>
        <end position="622"/>
    </location>
</feature>
<dbReference type="SUPFAM" id="SSF49265">
    <property type="entry name" value="Fibronectin type III"/>
    <property type="match status" value="4"/>
</dbReference>